<keyword evidence="2" id="KW-1185">Reference proteome</keyword>
<sequence>MHPGSRITALPTCACITAAHHELTGACITAAHHERPYYNDRPDLAMLVGIPAPAIGQEINKRNNGRITTTVRTWPCLLAFQHQQLNKTVIAGNQIGGVFVKSGRLHTKKETAPIRGQKMG</sequence>
<accession>A0ABR0BAV4</accession>
<gene>
    <name evidence="1" type="ORF">OUZ56_033586</name>
</gene>
<name>A0ABR0BAV4_9CRUS</name>
<evidence type="ECO:0000313" key="1">
    <source>
        <dbReference type="EMBL" id="KAK4045714.1"/>
    </source>
</evidence>
<organism evidence="1 2">
    <name type="scientific">Daphnia magna</name>
    <dbReference type="NCBI Taxonomy" id="35525"/>
    <lineage>
        <taxon>Eukaryota</taxon>
        <taxon>Metazoa</taxon>
        <taxon>Ecdysozoa</taxon>
        <taxon>Arthropoda</taxon>
        <taxon>Crustacea</taxon>
        <taxon>Branchiopoda</taxon>
        <taxon>Diplostraca</taxon>
        <taxon>Cladocera</taxon>
        <taxon>Anomopoda</taxon>
        <taxon>Daphniidae</taxon>
        <taxon>Daphnia</taxon>
    </lineage>
</organism>
<reference evidence="1 2" key="1">
    <citation type="journal article" date="2023" name="Nucleic Acids Res.">
        <title>The hologenome of Daphnia magna reveals possible DNA methylation and microbiome-mediated evolution of the host genome.</title>
        <authorList>
            <person name="Chaturvedi A."/>
            <person name="Li X."/>
            <person name="Dhandapani V."/>
            <person name="Marshall H."/>
            <person name="Kissane S."/>
            <person name="Cuenca-Cambronero M."/>
            <person name="Asole G."/>
            <person name="Calvet F."/>
            <person name="Ruiz-Romero M."/>
            <person name="Marangio P."/>
            <person name="Guigo R."/>
            <person name="Rago D."/>
            <person name="Mirbahai L."/>
            <person name="Eastwood N."/>
            <person name="Colbourne J.K."/>
            <person name="Zhou J."/>
            <person name="Mallon E."/>
            <person name="Orsini L."/>
        </authorList>
    </citation>
    <scope>NUCLEOTIDE SEQUENCE [LARGE SCALE GENOMIC DNA]</scope>
    <source>
        <strain evidence="1">LRV0_1</strain>
    </source>
</reference>
<evidence type="ECO:0000313" key="2">
    <source>
        <dbReference type="Proteomes" id="UP001234178"/>
    </source>
</evidence>
<dbReference type="EMBL" id="JAOYFB010000055">
    <property type="protein sequence ID" value="KAK4045714.1"/>
    <property type="molecule type" value="Genomic_DNA"/>
</dbReference>
<comment type="caution">
    <text evidence="1">The sequence shown here is derived from an EMBL/GenBank/DDBJ whole genome shotgun (WGS) entry which is preliminary data.</text>
</comment>
<proteinExistence type="predicted"/>
<dbReference type="Proteomes" id="UP001234178">
    <property type="component" value="Unassembled WGS sequence"/>
</dbReference>
<protein>
    <submittedName>
        <fullName evidence="1">Uncharacterized protein</fullName>
    </submittedName>
</protein>